<dbReference type="GO" id="GO:0160107">
    <property type="term" value="F:tRNA (adenine(58)-N1)-methyltransferase activity"/>
    <property type="evidence" value="ECO:0007669"/>
    <property type="project" value="InterPro"/>
</dbReference>
<keyword evidence="2" id="KW-0808">Transferase</keyword>
<dbReference type="GO" id="GO:0031515">
    <property type="term" value="C:tRNA (m1A) methyltransferase complex"/>
    <property type="evidence" value="ECO:0007669"/>
    <property type="project" value="InterPro"/>
</dbReference>
<dbReference type="AlphaFoldDB" id="A0A136WG13"/>
<keyword evidence="3" id="KW-1185">Reference proteome</keyword>
<gene>
    <name evidence="2" type="primary">dauC</name>
    <name evidence="2" type="ORF">CLNEO_14130</name>
</gene>
<dbReference type="EC" id="2.1.1.288" evidence="2"/>
<dbReference type="InterPro" id="IPR014816">
    <property type="entry name" value="tRNA_MeTrfase_Gcd14"/>
</dbReference>
<name>A0A136WG13_9FIRM</name>
<evidence type="ECO:0000313" key="3">
    <source>
        <dbReference type="Proteomes" id="UP000070539"/>
    </source>
</evidence>
<organism evidence="2 3">
    <name type="scientific">Anaerotignum neopropionicum</name>
    <dbReference type="NCBI Taxonomy" id="36847"/>
    <lineage>
        <taxon>Bacteria</taxon>
        <taxon>Bacillati</taxon>
        <taxon>Bacillota</taxon>
        <taxon>Clostridia</taxon>
        <taxon>Lachnospirales</taxon>
        <taxon>Anaerotignaceae</taxon>
        <taxon>Anaerotignum</taxon>
    </lineage>
</organism>
<dbReference type="Proteomes" id="UP000070539">
    <property type="component" value="Unassembled WGS sequence"/>
</dbReference>
<dbReference type="EMBL" id="LRVM01000003">
    <property type="protein sequence ID" value="KXL53442.1"/>
    <property type="molecule type" value="Genomic_DNA"/>
</dbReference>
<dbReference type="STRING" id="36847.CLNEO_14130"/>
<dbReference type="Gene3D" id="3.40.50.150">
    <property type="entry name" value="Vaccinia Virus protein VP39"/>
    <property type="match status" value="1"/>
</dbReference>
<keyword evidence="2" id="KW-0489">Methyltransferase</keyword>
<dbReference type="GO" id="GO:0030488">
    <property type="term" value="P:tRNA methylation"/>
    <property type="evidence" value="ECO:0007669"/>
    <property type="project" value="InterPro"/>
</dbReference>
<feature type="domain" description="Methyltransferase" evidence="1">
    <location>
        <begin position="49"/>
        <end position="157"/>
    </location>
</feature>
<evidence type="ECO:0000259" key="1">
    <source>
        <dbReference type="Pfam" id="PF13847"/>
    </source>
</evidence>
<dbReference type="PANTHER" id="PTHR12133:SF1">
    <property type="entry name" value="TRNA (ADENINE(58)-N(1))-METHYLTRANSFERASE, MITOCHONDRIAL"/>
    <property type="match status" value="1"/>
</dbReference>
<comment type="caution">
    <text evidence="2">The sequence shown here is derived from an EMBL/GenBank/DDBJ whole genome shotgun (WGS) entry which is preliminary data.</text>
</comment>
<reference evidence="2 3" key="1">
    <citation type="submission" date="2016-01" db="EMBL/GenBank/DDBJ databases">
        <title>Genome sequence of Clostridium neopropionicum X4, DSM-3847.</title>
        <authorList>
            <person name="Poehlein A."/>
            <person name="Beck M.H."/>
            <person name="Bengelsdorf F.R."/>
            <person name="Daniel R."/>
            <person name="Duerre P."/>
        </authorList>
    </citation>
    <scope>NUCLEOTIDE SEQUENCE [LARGE SCALE GENOMIC DNA]</scope>
    <source>
        <strain evidence="2 3">DSM-3847</strain>
    </source>
</reference>
<dbReference type="RefSeq" id="WP_066086535.1">
    <property type="nucleotide sequence ID" value="NZ_LRVM01000003.1"/>
</dbReference>
<dbReference type="SUPFAM" id="SSF53335">
    <property type="entry name" value="S-adenosyl-L-methionine-dependent methyltransferases"/>
    <property type="match status" value="1"/>
</dbReference>
<protein>
    <submittedName>
        <fullName evidence="2">Aklanonic acid methyltransferase DauC</fullName>
        <ecNumber evidence="2">2.1.1.288</ecNumber>
    </submittedName>
</protein>
<evidence type="ECO:0000313" key="2">
    <source>
        <dbReference type="EMBL" id="KXL53442.1"/>
    </source>
</evidence>
<accession>A0A136WG13</accession>
<dbReference type="Pfam" id="PF13847">
    <property type="entry name" value="Methyltransf_31"/>
    <property type="match status" value="1"/>
</dbReference>
<sequence length="191" mass="21670">MKLRDVLFSGKSQKGVVFYEKLLKWLDNPKRKKYNNPTKLVANACLCNGQVVLEIGCGSGFFTEEIAKCVGKEGCVYATDIHPIAIKEMEKKVTTLGLSNVVVQQQDALNTTFADNMFDMIILYGVIPAPVIPLKELSKEIYRILKPNGVCAIWTAAPFWRPKAIQKYGNFVQMKRLYPIFRLQKKYEEIG</sequence>
<proteinExistence type="predicted"/>
<dbReference type="InterPro" id="IPR029063">
    <property type="entry name" value="SAM-dependent_MTases_sf"/>
</dbReference>
<dbReference type="CDD" id="cd02440">
    <property type="entry name" value="AdoMet_MTases"/>
    <property type="match status" value="1"/>
</dbReference>
<dbReference type="PANTHER" id="PTHR12133">
    <property type="entry name" value="TRNA (ADENINE(58)-N(1))-METHYLTRANSFERASE"/>
    <property type="match status" value="1"/>
</dbReference>
<dbReference type="OrthoDB" id="5522265at2"/>
<dbReference type="InterPro" id="IPR025714">
    <property type="entry name" value="Methyltranfer_dom"/>
</dbReference>